<dbReference type="STRING" id="1121130.GCA_000519105_00841"/>
<evidence type="ECO:0000259" key="6">
    <source>
        <dbReference type="Pfam" id="PF08281"/>
    </source>
</evidence>
<dbReference type="PANTHER" id="PTHR43133">
    <property type="entry name" value="RNA POLYMERASE ECF-TYPE SIGMA FACTO"/>
    <property type="match status" value="1"/>
</dbReference>
<dbReference type="InterPro" id="IPR036388">
    <property type="entry name" value="WH-like_DNA-bd_sf"/>
</dbReference>
<keyword evidence="3" id="KW-0731">Sigma factor</keyword>
<comment type="caution">
    <text evidence="7">The sequence shown here is derived from an EMBL/GenBank/DDBJ whole genome shotgun (WGS) entry which is preliminary data.</text>
</comment>
<dbReference type="GO" id="GO:0003677">
    <property type="term" value="F:DNA binding"/>
    <property type="evidence" value="ECO:0007669"/>
    <property type="project" value="InterPro"/>
</dbReference>
<organism evidence="7 9">
    <name type="scientific">Butyricimonas virosa</name>
    <dbReference type="NCBI Taxonomy" id="544645"/>
    <lineage>
        <taxon>Bacteria</taxon>
        <taxon>Pseudomonadati</taxon>
        <taxon>Bacteroidota</taxon>
        <taxon>Bacteroidia</taxon>
        <taxon>Bacteroidales</taxon>
        <taxon>Odoribacteraceae</taxon>
        <taxon>Butyricimonas</taxon>
    </lineage>
</organism>
<sequence length="203" mass="24234">MVYQLKRKKLDVNLNEDQSYVWGLRRRDTRIYEIVFKKYYQPLVVFVVRHVGDEDVAKDIVQDIFFKLFESSRSLPDNFQLKSWFYKVARNAAVDYLRHLQVEDKYKFLMAEAMINVPDMDEEIDEQVYDKVNLAIESLPEQCRLIIKLNVLEGKKYQEIAEELGITINTIRTQVSRGYKKLREILAEEMDTSILVYMFLKNK</sequence>
<dbReference type="OrthoDB" id="9782991at2"/>
<evidence type="ECO:0000256" key="2">
    <source>
        <dbReference type="ARBA" id="ARBA00023015"/>
    </source>
</evidence>
<dbReference type="Gene3D" id="1.10.10.10">
    <property type="entry name" value="Winged helix-like DNA-binding domain superfamily/Winged helix DNA-binding domain"/>
    <property type="match status" value="1"/>
</dbReference>
<evidence type="ECO:0000313" key="7">
    <source>
        <dbReference type="EMBL" id="RGV34568.1"/>
    </source>
</evidence>
<dbReference type="GO" id="GO:0016987">
    <property type="term" value="F:sigma factor activity"/>
    <property type="evidence" value="ECO:0007669"/>
    <property type="project" value="UniProtKB-KW"/>
</dbReference>
<gene>
    <name evidence="7" type="ORF">DWW18_07755</name>
    <name evidence="8" type="ORF">DXA50_06990</name>
</gene>
<dbReference type="CDD" id="cd06171">
    <property type="entry name" value="Sigma70_r4"/>
    <property type="match status" value="1"/>
</dbReference>
<dbReference type="PANTHER" id="PTHR43133:SF46">
    <property type="entry name" value="RNA POLYMERASE SIGMA-70 FACTOR ECF SUBFAMILY"/>
    <property type="match status" value="1"/>
</dbReference>
<dbReference type="Gene3D" id="1.10.1740.10">
    <property type="match status" value="1"/>
</dbReference>
<accession>A0A412X273</accession>
<comment type="similarity">
    <text evidence="1">Belongs to the sigma-70 factor family. ECF subfamily.</text>
</comment>
<reference evidence="9 10" key="1">
    <citation type="submission" date="2018-08" db="EMBL/GenBank/DDBJ databases">
        <title>A genome reference for cultivated species of the human gut microbiota.</title>
        <authorList>
            <person name="Zou Y."/>
            <person name="Xue W."/>
            <person name="Luo G."/>
        </authorList>
    </citation>
    <scope>NUCLEOTIDE SEQUENCE [LARGE SCALE GENOMIC DNA]</scope>
    <source>
        <strain evidence="7 9">AF14-49</strain>
        <strain evidence="8 10">OF02-7</strain>
    </source>
</reference>
<name>A0A412X273_9BACT</name>
<dbReference type="InterPro" id="IPR007627">
    <property type="entry name" value="RNA_pol_sigma70_r2"/>
</dbReference>
<keyword evidence="4" id="KW-0804">Transcription</keyword>
<evidence type="ECO:0000256" key="1">
    <source>
        <dbReference type="ARBA" id="ARBA00010641"/>
    </source>
</evidence>
<dbReference type="Pfam" id="PF04542">
    <property type="entry name" value="Sigma70_r2"/>
    <property type="match status" value="1"/>
</dbReference>
<dbReference type="Pfam" id="PF08281">
    <property type="entry name" value="Sigma70_r4_2"/>
    <property type="match status" value="1"/>
</dbReference>
<protein>
    <submittedName>
        <fullName evidence="7">RNA polymerase sigma-70 factor</fullName>
    </submittedName>
</protein>
<feature type="domain" description="RNA polymerase sigma-70 region 2" evidence="5">
    <location>
        <begin position="36"/>
        <end position="99"/>
    </location>
</feature>
<evidence type="ECO:0000256" key="3">
    <source>
        <dbReference type="ARBA" id="ARBA00023082"/>
    </source>
</evidence>
<dbReference type="SUPFAM" id="SSF88946">
    <property type="entry name" value="Sigma2 domain of RNA polymerase sigma factors"/>
    <property type="match status" value="1"/>
</dbReference>
<dbReference type="Proteomes" id="UP000286063">
    <property type="component" value="Unassembled WGS sequence"/>
</dbReference>
<evidence type="ECO:0000313" key="8">
    <source>
        <dbReference type="EMBL" id="RGY19037.1"/>
    </source>
</evidence>
<dbReference type="InterPro" id="IPR013249">
    <property type="entry name" value="RNA_pol_sigma70_r4_t2"/>
</dbReference>
<dbReference type="Proteomes" id="UP000283589">
    <property type="component" value="Unassembled WGS sequence"/>
</dbReference>
<dbReference type="NCBIfam" id="TIGR02937">
    <property type="entry name" value="sigma70-ECF"/>
    <property type="match status" value="1"/>
</dbReference>
<proteinExistence type="inferred from homology"/>
<dbReference type="InterPro" id="IPR039425">
    <property type="entry name" value="RNA_pol_sigma-70-like"/>
</dbReference>
<evidence type="ECO:0000256" key="4">
    <source>
        <dbReference type="ARBA" id="ARBA00023163"/>
    </source>
</evidence>
<dbReference type="InterPro" id="IPR013325">
    <property type="entry name" value="RNA_pol_sigma_r2"/>
</dbReference>
<dbReference type="NCBIfam" id="TIGR02985">
    <property type="entry name" value="Sig70_bacteroi1"/>
    <property type="match status" value="1"/>
</dbReference>
<dbReference type="GO" id="GO:0006352">
    <property type="term" value="P:DNA-templated transcription initiation"/>
    <property type="evidence" value="ECO:0007669"/>
    <property type="project" value="InterPro"/>
</dbReference>
<evidence type="ECO:0000259" key="5">
    <source>
        <dbReference type="Pfam" id="PF04542"/>
    </source>
</evidence>
<evidence type="ECO:0000313" key="9">
    <source>
        <dbReference type="Proteomes" id="UP000283589"/>
    </source>
</evidence>
<dbReference type="InterPro" id="IPR013324">
    <property type="entry name" value="RNA_pol_sigma_r3/r4-like"/>
</dbReference>
<evidence type="ECO:0000313" key="10">
    <source>
        <dbReference type="Proteomes" id="UP000286063"/>
    </source>
</evidence>
<dbReference type="EMBL" id="QRZA01000007">
    <property type="protein sequence ID" value="RGV34568.1"/>
    <property type="molecule type" value="Genomic_DNA"/>
</dbReference>
<feature type="domain" description="RNA polymerase sigma factor 70 region 4 type 2" evidence="6">
    <location>
        <begin position="132"/>
        <end position="182"/>
    </location>
</feature>
<dbReference type="InterPro" id="IPR014284">
    <property type="entry name" value="RNA_pol_sigma-70_dom"/>
</dbReference>
<keyword evidence="2" id="KW-0805">Transcription regulation</keyword>
<dbReference type="SUPFAM" id="SSF88659">
    <property type="entry name" value="Sigma3 and sigma4 domains of RNA polymerase sigma factors"/>
    <property type="match status" value="1"/>
</dbReference>
<dbReference type="EMBL" id="QSCR01000008">
    <property type="protein sequence ID" value="RGY19037.1"/>
    <property type="molecule type" value="Genomic_DNA"/>
</dbReference>
<dbReference type="AlphaFoldDB" id="A0A412X273"/>
<dbReference type="InterPro" id="IPR014327">
    <property type="entry name" value="RNA_pol_sigma70_bacteroid"/>
</dbReference>